<proteinExistence type="predicted"/>
<dbReference type="Proteomes" id="UP000006764">
    <property type="component" value="Chromosome"/>
</dbReference>
<keyword evidence="1" id="KW-0472">Membrane</keyword>
<protein>
    <recommendedName>
        <fullName evidence="4">DUF2306 domain-containing protein</fullName>
    </recommendedName>
</protein>
<feature type="transmembrane region" description="Helical" evidence="1">
    <location>
        <begin position="32"/>
        <end position="50"/>
    </location>
</feature>
<dbReference type="KEGG" id="apac:S7S_00810"/>
<feature type="transmembrane region" description="Helical" evidence="1">
    <location>
        <begin position="62"/>
        <end position="80"/>
    </location>
</feature>
<organism evidence="2 3">
    <name type="scientific">Isoalcanivorax pacificus W11-5</name>
    <dbReference type="NCBI Taxonomy" id="391936"/>
    <lineage>
        <taxon>Bacteria</taxon>
        <taxon>Pseudomonadati</taxon>
        <taxon>Pseudomonadota</taxon>
        <taxon>Gammaproteobacteria</taxon>
        <taxon>Oceanospirillales</taxon>
        <taxon>Alcanivoracaceae</taxon>
        <taxon>Isoalcanivorax</taxon>
    </lineage>
</organism>
<keyword evidence="1" id="KW-0812">Transmembrane</keyword>
<dbReference type="EMBL" id="CP004387">
    <property type="protein sequence ID" value="AJD46586.1"/>
    <property type="molecule type" value="Genomic_DNA"/>
</dbReference>
<accession>A0A0B4XHQ1</accession>
<evidence type="ECO:0008006" key="4">
    <source>
        <dbReference type="Google" id="ProtNLM"/>
    </source>
</evidence>
<evidence type="ECO:0000313" key="3">
    <source>
        <dbReference type="Proteomes" id="UP000006764"/>
    </source>
</evidence>
<feature type="transmembrane region" description="Helical" evidence="1">
    <location>
        <begin position="86"/>
        <end position="108"/>
    </location>
</feature>
<evidence type="ECO:0000256" key="1">
    <source>
        <dbReference type="SAM" id="Phobius"/>
    </source>
</evidence>
<evidence type="ECO:0000313" key="2">
    <source>
        <dbReference type="EMBL" id="AJD46586.1"/>
    </source>
</evidence>
<keyword evidence="1" id="KW-1133">Transmembrane helix</keyword>
<gene>
    <name evidence="2" type="ORF">S7S_00810</name>
</gene>
<dbReference type="HOGENOM" id="CLU_124879_3_1_6"/>
<dbReference type="STRING" id="391936.S7S_00810"/>
<name>A0A0B4XHQ1_9GAMM</name>
<keyword evidence="3" id="KW-1185">Reference proteome</keyword>
<dbReference type="Pfam" id="PF10067">
    <property type="entry name" value="DUF2306"/>
    <property type="match status" value="1"/>
</dbReference>
<sequence>MTLHWIAATLALLLGAWQLARPKGGLWHRRLGWAWVIAMAITALSSFGIYSAMPLFGTFGPIHLLSLWTLICLVIAVIAARRKQLGVHRGFVVGAYLGLLGAGIGAFAPGRLLGNLVF</sequence>
<dbReference type="AlphaFoldDB" id="A0A0B4XHQ1"/>
<dbReference type="InterPro" id="IPR018750">
    <property type="entry name" value="DUF2306_membrane"/>
</dbReference>
<reference evidence="2 3" key="1">
    <citation type="journal article" date="2012" name="J. Bacteriol.">
        <title>Genome sequence of an alkane-degrading bacterium, Alcanivorax pacificus type strain W11-5, isolated from deep sea sediment.</title>
        <authorList>
            <person name="Lai Q."/>
            <person name="Shao Z."/>
        </authorList>
    </citation>
    <scope>NUCLEOTIDE SEQUENCE [LARGE SCALE GENOMIC DNA]</scope>
    <source>
        <strain evidence="2 3">W11-5</strain>
    </source>
</reference>